<comment type="caution">
    <text evidence="6">The sequence shown here is derived from an EMBL/GenBank/DDBJ whole genome shotgun (WGS) entry which is preliminary data.</text>
</comment>
<dbReference type="InterPro" id="IPR011761">
    <property type="entry name" value="ATP-grasp"/>
</dbReference>
<proteinExistence type="predicted"/>
<evidence type="ECO:0000256" key="1">
    <source>
        <dbReference type="ARBA" id="ARBA00022598"/>
    </source>
</evidence>
<keyword evidence="2 4" id="KW-0547">Nucleotide-binding</keyword>
<evidence type="ECO:0000256" key="2">
    <source>
        <dbReference type="ARBA" id="ARBA00022741"/>
    </source>
</evidence>
<dbReference type="Gene3D" id="3.30.1490.20">
    <property type="entry name" value="ATP-grasp fold, A domain"/>
    <property type="match status" value="1"/>
</dbReference>
<dbReference type="PANTHER" id="PTHR43585:SF2">
    <property type="entry name" value="ATP-GRASP ENZYME FSQD"/>
    <property type="match status" value="1"/>
</dbReference>
<evidence type="ECO:0000256" key="4">
    <source>
        <dbReference type="PROSITE-ProRule" id="PRU00409"/>
    </source>
</evidence>
<gene>
    <name evidence="6" type="ORF">ACFPQ9_16075</name>
</gene>
<evidence type="ECO:0000259" key="5">
    <source>
        <dbReference type="PROSITE" id="PS50975"/>
    </source>
</evidence>
<protein>
    <submittedName>
        <fullName evidence="6">Acetyl-CoA carboxylase biotin carboxylase subunit family protein</fullName>
    </submittedName>
</protein>
<evidence type="ECO:0000256" key="3">
    <source>
        <dbReference type="ARBA" id="ARBA00022840"/>
    </source>
</evidence>
<dbReference type="Gene3D" id="3.30.470.20">
    <property type="entry name" value="ATP-grasp fold, B domain"/>
    <property type="match status" value="1"/>
</dbReference>
<dbReference type="Gene3D" id="3.40.50.20">
    <property type="match status" value="1"/>
</dbReference>
<dbReference type="EMBL" id="JBHSKM010000008">
    <property type="protein sequence ID" value="MFC5215360.1"/>
    <property type="molecule type" value="Genomic_DNA"/>
</dbReference>
<dbReference type="InterPro" id="IPR052032">
    <property type="entry name" value="ATP-dep_AA_Ligase"/>
</dbReference>
<dbReference type="PROSITE" id="PS50975">
    <property type="entry name" value="ATP_GRASP"/>
    <property type="match status" value="1"/>
</dbReference>
<dbReference type="SUPFAM" id="SSF56059">
    <property type="entry name" value="Glutathione synthetase ATP-binding domain-like"/>
    <property type="match status" value="1"/>
</dbReference>
<accession>A0ABW0CHT7</accession>
<name>A0ABW0CHT7_STRCD</name>
<sequence length="426" mass="46631">MSILILNRGPLARRPYAEWLRDHPDPLVLLASEASLKKTGDTLPEPGQGYVHTESVAGYEEGGPLFDRALELHETFGFKYVVASQERDLELAGRLRDRLGLPGQSEHSARAFRDKLVMKRHAVAGGIPVAPHRPVENAGQLREFAAGHGLPLVVKPRDSAGSVGVRVLRDTAAVEALIADPEAWRISTGGVGMLAEGFVEGTMYHVDGIVLDGRIAAAWPSVYHYRLGDFALTPGPRLDVALDRDDPMGKRVMDFTEDVIRALPTPQHTTFHAEMFHTPDDRLVLCEIASRNGGALISVVLRTMFGVHFPEAWVRASCDAPVPVPRDGGRMQPARLAGEVTFLKRRGLVRAIPDEVPFPWVTKYETPLRPGMWSPGPAASADFMAAMVAYGDTRAEVESRLHEVSRWFLDALDIDPAAEGPEGSDR</sequence>
<feature type="domain" description="ATP-grasp" evidence="5">
    <location>
        <begin position="119"/>
        <end position="318"/>
    </location>
</feature>
<keyword evidence="3 4" id="KW-0067">ATP-binding</keyword>
<dbReference type="Proteomes" id="UP001596263">
    <property type="component" value="Unassembled WGS sequence"/>
</dbReference>
<reference evidence="7" key="1">
    <citation type="journal article" date="2019" name="Int. J. Syst. Evol. Microbiol.">
        <title>The Global Catalogue of Microorganisms (GCM) 10K type strain sequencing project: providing services to taxonomists for standard genome sequencing and annotation.</title>
        <authorList>
            <consortium name="The Broad Institute Genomics Platform"/>
            <consortium name="The Broad Institute Genome Sequencing Center for Infectious Disease"/>
            <person name="Wu L."/>
            <person name="Ma J."/>
        </authorList>
    </citation>
    <scope>NUCLEOTIDE SEQUENCE [LARGE SCALE GENOMIC DNA]</scope>
    <source>
        <strain evidence="7">KCTC 42586</strain>
    </source>
</reference>
<dbReference type="PANTHER" id="PTHR43585">
    <property type="entry name" value="FUMIPYRROLE BIOSYNTHESIS PROTEIN C"/>
    <property type="match status" value="1"/>
</dbReference>
<evidence type="ECO:0000313" key="6">
    <source>
        <dbReference type="EMBL" id="MFC5215360.1"/>
    </source>
</evidence>
<keyword evidence="7" id="KW-1185">Reference proteome</keyword>
<keyword evidence="1" id="KW-0436">Ligase</keyword>
<evidence type="ECO:0000313" key="7">
    <source>
        <dbReference type="Proteomes" id="UP001596263"/>
    </source>
</evidence>
<dbReference type="RefSeq" id="WP_380853218.1">
    <property type="nucleotide sequence ID" value="NZ_JBHSKM010000008.1"/>
</dbReference>
<dbReference type="InterPro" id="IPR013815">
    <property type="entry name" value="ATP_grasp_subdomain_1"/>
</dbReference>
<organism evidence="6 7">
    <name type="scientific">Streptomyces coerulescens</name>
    <dbReference type="NCBI Taxonomy" id="29304"/>
    <lineage>
        <taxon>Bacteria</taxon>
        <taxon>Bacillati</taxon>
        <taxon>Actinomycetota</taxon>
        <taxon>Actinomycetes</taxon>
        <taxon>Kitasatosporales</taxon>
        <taxon>Streptomycetaceae</taxon>
        <taxon>Streptomyces</taxon>
    </lineage>
</organism>